<dbReference type="Proteomes" id="UP001055149">
    <property type="component" value="Unassembled WGS sequence"/>
</dbReference>
<keyword evidence="2" id="KW-1185">Reference proteome</keyword>
<protein>
    <recommendedName>
        <fullName evidence="3">DUF2507 domain-containing protein</fullName>
    </recommendedName>
</protein>
<dbReference type="InterPro" id="IPR024096">
    <property type="entry name" value="NO_sig/Golgi_transp_ligand-bd"/>
</dbReference>
<comment type="caution">
    <text evidence="1">The sequence shown here is derived from an EMBL/GenBank/DDBJ whole genome shotgun (WGS) entry which is preliminary data.</text>
</comment>
<dbReference type="Pfam" id="PF10702">
    <property type="entry name" value="DUF2507"/>
    <property type="match status" value="1"/>
</dbReference>
<dbReference type="SUPFAM" id="SSF111126">
    <property type="entry name" value="Ligand-binding domain in the NO signalling and Golgi transport"/>
    <property type="match status" value="1"/>
</dbReference>
<dbReference type="EMBL" id="BQXH01000014">
    <property type="protein sequence ID" value="GKS81847.1"/>
    <property type="molecule type" value="Genomic_DNA"/>
</dbReference>
<evidence type="ECO:0008006" key="3">
    <source>
        <dbReference type="Google" id="ProtNLM"/>
    </source>
</evidence>
<dbReference type="Gene3D" id="3.30.1380.20">
    <property type="entry name" value="Trafficking protein particle complex subunit 3"/>
    <property type="match status" value="1"/>
</dbReference>
<evidence type="ECO:0000313" key="2">
    <source>
        <dbReference type="Proteomes" id="UP001055149"/>
    </source>
</evidence>
<evidence type="ECO:0000313" key="1">
    <source>
        <dbReference type="EMBL" id="GKS81847.1"/>
    </source>
</evidence>
<name>A0ABQ5JK51_9LACO</name>
<reference evidence="1" key="1">
    <citation type="journal article" date="2022" name="Int. J. Syst. Evol. Microbiol.">
        <title>A novel species of lactic acid bacteria, Ligilactobacillus pabuli sp. nov., isolated from alfalfa silage.</title>
        <authorList>
            <person name="Tohno M."/>
            <person name="Tanizawa Y."/>
            <person name="Sawada H."/>
            <person name="Sakamoto M."/>
            <person name="Ohkuma M."/>
            <person name="Kobayashi H."/>
        </authorList>
    </citation>
    <scope>NUCLEOTIDE SEQUENCE</scope>
    <source>
        <strain evidence="1">AF129</strain>
    </source>
</reference>
<accession>A0ABQ5JK51</accession>
<dbReference type="RefSeq" id="WP_244055713.1">
    <property type="nucleotide sequence ID" value="NZ_BQXH01000014.1"/>
</dbReference>
<gene>
    <name evidence="1" type="ORF">LPAF129_15330</name>
</gene>
<dbReference type="InterPro" id="IPR019642">
    <property type="entry name" value="DUF2507"/>
</dbReference>
<organism evidence="1 2">
    <name type="scientific">Ligilactobacillus pabuli</name>
    <dbReference type="NCBI Taxonomy" id="2886039"/>
    <lineage>
        <taxon>Bacteria</taxon>
        <taxon>Bacillati</taxon>
        <taxon>Bacillota</taxon>
        <taxon>Bacilli</taxon>
        <taxon>Lactobacillales</taxon>
        <taxon>Lactobacillaceae</taxon>
        <taxon>Ligilactobacillus</taxon>
    </lineage>
</organism>
<proteinExistence type="predicted"/>
<sequence>MSKKFFTTSSAAKTFPLTLLRDSLLPSLVGTDGELLYWAGKKMAREFILNKDEELALFFAEAGFGQLKRVQSHKGTQTFELSGTVIESRQAVAEHPNYLLEAGFLAETIQNQLGHLTEASVTSQKKDVVTILVKVDLNSPITQDQLNTKNVLDLLE</sequence>